<evidence type="ECO:0000313" key="1">
    <source>
        <dbReference type="EnsemblMetazoa" id="AQUA014694-PA"/>
    </source>
</evidence>
<evidence type="ECO:0000313" key="2">
    <source>
        <dbReference type="Proteomes" id="UP000076407"/>
    </source>
</evidence>
<dbReference type="VEuPathDB" id="VectorBase:AQUA014694"/>
<dbReference type="EnsemblMetazoa" id="AQUA014694-RA">
    <property type="protein sequence ID" value="AQUA014694-PA"/>
    <property type="gene ID" value="AQUA014694"/>
</dbReference>
<accession>A0A182XS80</accession>
<protein>
    <submittedName>
        <fullName evidence="1">Uncharacterized protein</fullName>
    </submittedName>
</protein>
<organism evidence="1 2">
    <name type="scientific">Anopheles quadriannulatus</name>
    <name type="common">Mosquito</name>
    <dbReference type="NCBI Taxonomy" id="34691"/>
    <lineage>
        <taxon>Eukaryota</taxon>
        <taxon>Metazoa</taxon>
        <taxon>Ecdysozoa</taxon>
        <taxon>Arthropoda</taxon>
        <taxon>Hexapoda</taxon>
        <taxon>Insecta</taxon>
        <taxon>Pterygota</taxon>
        <taxon>Neoptera</taxon>
        <taxon>Endopterygota</taxon>
        <taxon>Diptera</taxon>
        <taxon>Nematocera</taxon>
        <taxon>Culicoidea</taxon>
        <taxon>Culicidae</taxon>
        <taxon>Anophelinae</taxon>
        <taxon>Anopheles</taxon>
    </lineage>
</organism>
<dbReference type="Proteomes" id="UP000076407">
    <property type="component" value="Unassembled WGS sequence"/>
</dbReference>
<proteinExistence type="predicted"/>
<sequence>MVTFCALELHTYDKQFQLCPPQAGVKE</sequence>
<keyword evidence="2" id="KW-1185">Reference proteome</keyword>
<dbReference type="AlphaFoldDB" id="A0A182XS80"/>
<reference evidence="1" key="1">
    <citation type="submission" date="2020-05" db="UniProtKB">
        <authorList>
            <consortium name="EnsemblMetazoa"/>
        </authorList>
    </citation>
    <scope>IDENTIFICATION</scope>
    <source>
        <strain evidence="1">SANGQUA</strain>
    </source>
</reference>
<name>A0A182XS80_ANOQN</name>